<name>A0ABT2WCZ3_9BACI</name>
<dbReference type="PROSITE" id="PS51892">
    <property type="entry name" value="SUBTILASE"/>
    <property type="match status" value="1"/>
</dbReference>
<keyword evidence="2 5" id="KW-0645">Protease</keyword>
<evidence type="ECO:0000256" key="5">
    <source>
        <dbReference type="PROSITE-ProRule" id="PRU01240"/>
    </source>
</evidence>
<dbReference type="InterPro" id="IPR000209">
    <property type="entry name" value="Peptidase_S8/S53_dom"/>
</dbReference>
<evidence type="ECO:0000256" key="3">
    <source>
        <dbReference type="ARBA" id="ARBA00022801"/>
    </source>
</evidence>
<accession>A0ABT2WCZ3</accession>
<dbReference type="SUPFAM" id="SSF52743">
    <property type="entry name" value="Subtilisin-like"/>
    <property type="match status" value="1"/>
</dbReference>
<feature type="active site" description="Charge relay system" evidence="5">
    <location>
        <position position="213"/>
    </location>
</feature>
<dbReference type="PRINTS" id="PR00723">
    <property type="entry name" value="SUBTILISIN"/>
</dbReference>
<organism evidence="7 8">
    <name type="scientific">Pallidibacillus thermolactis</name>
    <dbReference type="NCBI Taxonomy" id="251051"/>
    <lineage>
        <taxon>Bacteria</taxon>
        <taxon>Bacillati</taxon>
        <taxon>Bacillota</taxon>
        <taxon>Bacilli</taxon>
        <taxon>Bacillales</taxon>
        <taxon>Bacillaceae</taxon>
        <taxon>Pallidibacillus</taxon>
    </lineage>
</organism>
<evidence type="ECO:0000256" key="2">
    <source>
        <dbReference type="ARBA" id="ARBA00022670"/>
    </source>
</evidence>
<dbReference type="Gene3D" id="3.40.50.200">
    <property type="entry name" value="Peptidase S8/S53 domain"/>
    <property type="match status" value="1"/>
</dbReference>
<keyword evidence="3 5" id="KW-0378">Hydrolase</keyword>
<feature type="domain" description="Peptidase S8/S53" evidence="6">
    <location>
        <begin position="28"/>
        <end position="263"/>
    </location>
</feature>
<dbReference type="PROSITE" id="PS00137">
    <property type="entry name" value="SUBTILASE_HIS"/>
    <property type="match status" value="1"/>
</dbReference>
<dbReference type="PROSITE" id="PS00136">
    <property type="entry name" value="SUBTILASE_ASP"/>
    <property type="match status" value="1"/>
</dbReference>
<gene>
    <name evidence="7" type="ORF">OEV82_03565</name>
</gene>
<dbReference type="InterPro" id="IPR023827">
    <property type="entry name" value="Peptidase_S8_Asp-AS"/>
</dbReference>
<dbReference type="PANTHER" id="PTHR43399">
    <property type="entry name" value="SUBTILISIN-RELATED"/>
    <property type="match status" value="1"/>
</dbReference>
<evidence type="ECO:0000256" key="4">
    <source>
        <dbReference type="ARBA" id="ARBA00022825"/>
    </source>
</evidence>
<evidence type="ECO:0000313" key="8">
    <source>
        <dbReference type="Proteomes" id="UP001208656"/>
    </source>
</evidence>
<dbReference type="InterPro" id="IPR015500">
    <property type="entry name" value="Peptidase_S8_subtilisin-rel"/>
</dbReference>
<comment type="similarity">
    <text evidence="1 5">Belongs to the peptidase S8 family.</text>
</comment>
<dbReference type="PANTHER" id="PTHR43399:SF4">
    <property type="entry name" value="CELL WALL-ASSOCIATED PROTEASE"/>
    <property type="match status" value="1"/>
</dbReference>
<keyword evidence="8" id="KW-1185">Reference proteome</keyword>
<dbReference type="Pfam" id="PF00082">
    <property type="entry name" value="Peptidase_S8"/>
    <property type="match status" value="1"/>
</dbReference>
<dbReference type="EMBL" id="JAOUSE010000006">
    <property type="protein sequence ID" value="MCU9593533.1"/>
    <property type="molecule type" value="Genomic_DNA"/>
</dbReference>
<sequence length="271" mass="30189">MFSFENDKNYYQVDEIIKNNKPEKNRIIKIAIIDSGINLNDELKDKVVKSYNTINKSSFTNDEFNHGTPVAGIIAGNKIGVNPNVNLYDIQFIEEDGTGQLEHLVKGIEWAIEEDVDIINLSFGFQKSSSALEDVIKKANRNNIIVIAAAGNTYGFGVDYPAKYPNVLSIGSVNEDLSKAYFSGEGKIDFVTLGTDLKSIDNKGNYDYFDGTSFSTAYFTGIISLIISKYTDKEGAYQFINHELKKYAYDLGTDGVDNKYGNGLILIKKQE</sequence>
<feature type="active site" description="Charge relay system" evidence="5">
    <location>
        <position position="34"/>
    </location>
</feature>
<evidence type="ECO:0000256" key="1">
    <source>
        <dbReference type="ARBA" id="ARBA00011073"/>
    </source>
</evidence>
<reference evidence="7 8" key="1">
    <citation type="submission" date="2022-10" db="EMBL/GenBank/DDBJ databases">
        <title>Description of Fervidibacillus gen. nov. in the family Fervidibacillaceae fam. nov. with two species, Fervidibacillus albus sp. nov., and Fervidibacillus halotolerans sp. nov., isolated from tidal flat sediments.</title>
        <authorList>
            <person name="Kwon K.K."/>
            <person name="Yang S.-H."/>
        </authorList>
    </citation>
    <scope>NUCLEOTIDE SEQUENCE [LARGE SCALE GENOMIC DNA]</scope>
    <source>
        <strain evidence="7 8">DSM 23332</strain>
    </source>
</reference>
<evidence type="ECO:0000313" key="7">
    <source>
        <dbReference type="EMBL" id="MCU9593533.1"/>
    </source>
</evidence>
<comment type="caution">
    <text evidence="7">The sequence shown here is derived from an EMBL/GenBank/DDBJ whole genome shotgun (WGS) entry which is preliminary data.</text>
</comment>
<keyword evidence="4 5" id="KW-0720">Serine protease</keyword>
<dbReference type="InterPro" id="IPR036852">
    <property type="entry name" value="Peptidase_S8/S53_dom_sf"/>
</dbReference>
<protein>
    <submittedName>
        <fullName evidence="7">S8 family serine peptidase</fullName>
    </submittedName>
</protein>
<dbReference type="InterPro" id="IPR022398">
    <property type="entry name" value="Peptidase_S8_His-AS"/>
</dbReference>
<proteinExistence type="inferred from homology"/>
<feature type="active site" description="Charge relay system" evidence="5">
    <location>
        <position position="66"/>
    </location>
</feature>
<dbReference type="RefSeq" id="WP_263061050.1">
    <property type="nucleotide sequence ID" value="NZ_JAOUSE010000006.1"/>
</dbReference>
<dbReference type="InterPro" id="IPR051048">
    <property type="entry name" value="Peptidase_S8/S53_subtilisin"/>
</dbReference>
<evidence type="ECO:0000259" key="6">
    <source>
        <dbReference type="Pfam" id="PF00082"/>
    </source>
</evidence>
<dbReference type="Proteomes" id="UP001208656">
    <property type="component" value="Unassembled WGS sequence"/>
</dbReference>